<sequence length="402" mass="44689">MKGLSTMIGGVLEQIDYMHAEGTVMKLESGHYPYKAVVIAEKSIDFTSPLLLAISDKQDAINQKATENMPSSPFVWLLACFSHTFSTKSNLALCQIDTNSPGYYPDWCHQYLKPQFHSSRIHGSNSVEDDEAIDERDETSWMELIVAYARVKKGAAIKLAGGIRMILASTADRHGEIIANDHVQTTKDACIIAGIDVPRIINEPTAATIAYGLDKKGGDNGGAYGAAVQDGILSSEGGEETKGLLLDVTPLSLGIETVRGMMTKLIPRNTVIPAKKSQIFTTYQEQQTTMSIKVDEAEDKAAKKSQSRTIITNDKEGLSQEEIDRIVKEAEEMAKDNKIWEKIDARNKLKTYIYNMRSAINDKDKLVDKIDSDDKERIKTALKHLNGWTITKMQRRIIMKRS</sequence>
<organism evidence="1 2">
    <name type="scientific">Populus alba</name>
    <name type="common">White poplar</name>
    <dbReference type="NCBI Taxonomy" id="43335"/>
    <lineage>
        <taxon>Eukaryota</taxon>
        <taxon>Viridiplantae</taxon>
        <taxon>Streptophyta</taxon>
        <taxon>Embryophyta</taxon>
        <taxon>Tracheophyta</taxon>
        <taxon>Spermatophyta</taxon>
        <taxon>Magnoliopsida</taxon>
        <taxon>eudicotyledons</taxon>
        <taxon>Gunneridae</taxon>
        <taxon>Pentapetalae</taxon>
        <taxon>rosids</taxon>
        <taxon>fabids</taxon>
        <taxon>Malpighiales</taxon>
        <taxon>Salicaceae</taxon>
        <taxon>Saliceae</taxon>
        <taxon>Populus</taxon>
    </lineage>
</organism>
<keyword evidence="2" id="KW-1185">Reference proteome</keyword>
<evidence type="ECO:0000313" key="2">
    <source>
        <dbReference type="Proteomes" id="UP000309997"/>
    </source>
</evidence>
<protein>
    <submittedName>
        <fullName evidence="1">Uncharacterized protein</fullName>
    </submittedName>
</protein>
<name>A0ACC4ATA6_POPAL</name>
<reference evidence="1 2" key="1">
    <citation type="journal article" date="2024" name="Plant Biotechnol. J.">
        <title>Genome and CRISPR/Cas9 system of a widespread forest tree (Populus alba) in the world.</title>
        <authorList>
            <person name="Liu Y.J."/>
            <person name="Jiang P.F."/>
            <person name="Han X.M."/>
            <person name="Li X.Y."/>
            <person name="Wang H.M."/>
            <person name="Wang Y.J."/>
            <person name="Wang X.X."/>
            <person name="Zeng Q.Y."/>
        </authorList>
    </citation>
    <scope>NUCLEOTIDE SEQUENCE [LARGE SCALE GENOMIC DNA]</scope>
    <source>
        <strain evidence="2">cv. PAL-ZL1</strain>
    </source>
</reference>
<dbReference type="Proteomes" id="UP000309997">
    <property type="component" value="Unassembled WGS sequence"/>
</dbReference>
<gene>
    <name evidence="1" type="ORF">D5086_029362</name>
</gene>
<comment type="caution">
    <text evidence="1">The sequence shown here is derived from an EMBL/GenBank/DDBJ whole genome shotgun (WGS) entry which is preliminary data.</text>
</comment>
<dbReference type="EMBL" id="RCHU02000016">
    <property type="protein sequence ID" value="KAL3569472.1"/>
    <property type="molecule type" value="Genomic_DNA"/>
</dbReference>
<proteinExistence type="predicted"/>
<evidence type="ECO:0000313" key="1">
    <source>
        <dbReference type="EMBL" id="KAL3569472.1"/>
    </source>
</evidence>
<accession>A0ACC4ATA6</accession>